<keyword evidence="2" id="KW-0812">Transmembrane</keyword>
<protein>
    <submittedName>
        <fullName evidence="3">Uncharacterized protein</fullName>
    </submittedName>
</protein>
<sequence>MGEYHQKSSANRQERLTKKERIISTRLLTIIQITVCSIILLTVVFVRLIGGNAYMVVKSWYQQTLNNSIVAEEDIENVKHTVVEFFPPVTSLLPKSGTESASSEQPKGGTASQQASQANSDSPKAG</sequence>
<proteinExistence type="predicted"/>
<feature type="transmembrane region" description="Helical" evidence="2">
    <location>
        <begin position="27"/>
        <end position="49"/>
    </location>
</feature>
<keyword evidence="2" id="KW-1133">Transmembrane helix</keyword>
<keyword evidence="2" id="KW-0472">Membrane</keyword>
<evidence type="ECO:0000256" key="2">
    <source>
        <dbReference type="SAM" id="Phobius"/>
    </source>
</evidence>
<dbReference type="Proteomes" id="UP000297714">
    <property type="component" value="Unassembled WGS sequence"/>
</dbReference>
<evidence type="ECO:0000313" key="3">
    <source>
        <dbReference type="EMBL" id="TGJ76543.1"/>
    </source>
</evidence>
<name>A0A4Z0YCK6_9FIRM</name>
<dbReference type="AlphaFoldDB" id="A0A4Z0YCK6"/>
<feature type="region of interest" description="Disordered" evidence="1">
    <location>
        <begin position="94"/>
        <end position="126"/>
    </location>
</feature>
<dbReference type="EMBL" id="SRMQ01000005">
    <property type="protein sequence ID" value="TGJ76543.1"/>
    <property type="molecule type" value="Genomic_DNA"/>
</dbReference>
<dbReference type="RefSeq" id="WP_135659295.1">
    <property type="nucleotide sequence ID" value="NZ_JAJUFJ010000001.1"/>
</dbReference>
<evidence type="ECO:0000256" key="1">
    <source>
        <dbReference type="SAM" id="MobiDB-lite"/>
    </source>
</evidence>
<comment type="caution">
    <text evidence="3">The sequence shown here is derived from an EMBL/GenBank/DDBJ whole genome shotgun (WGS) entry which is preliminary data.</text>
</comment>
<accession>A0A4Z0YCK6</accession>
<gene>
    <name evidence="3" type="ORF">CAGA_14600</name>
</gene>
<feature type="compositionally biased region" description="Low complexity" evidence="1">
    <location>
        <begin position="111"/>
        <end position="120"/>
    </location>
</feature>
<dbReference type="OrthoDB" id="9995652at2"/>
<evidence type="ECO:0000313" key="4">
    <source>
        <dbReference type="Proteomes" id="UP000297714"/>
    </source>
</evidence>
<reference evidence="3 4" key="1">
    <citation type="submission" date="2019-04" db="EMBL/GenBank/DDBJ databases">
        <authorList>
            <person name="Poehlein A."/>
            <person name="Bengelsdorf F.R."/>
            <person name="Duerre P."/>
            <person name="Daniel R."/>
        </authorList>
    </citation>
    <scope>NUCLEOTIDE SEQUENCE [LARGE SCALE GENOMIC DNA]</scope>
    <source>
        <strain evidence="3 4">BS-1</strain>
    </source>
</reference>
<keyword evidence="4" id="KW-1185">Reference proteome</keyword>
<organism evidence="3 4">
    <name type="scientific">Caproiciproducens galactitolivorans</name>
    <dbReference type="NCBI Taxonomy" id="642589"/>
    <lineage>
        <taxon>Bacteria</taxon>
        <taxon>Bacillati</taxon>
        <taxon>Bacillota</taxon>
        <taxon>Clostridia</taxon>
        <taxon>Eubacteriales</taxon>
        <taxon>Acutalibacteraceae</taxon>
        <taxon>Caproiciproducens</taxon>
    </lineage>
</organism>